<dbReference type="EMBL" id="JACTNG010000004">
    <property type="protein sequence ID" value="MBO1079410.1"/>
    <property type="molecule type" value="Genomic_DNA"/>
</dbReference>
<keyword evidence="3" id="KW-1185">Reference proteome</keyword>
<keyword evidence="1" id="KW-0812">Transmembrane</keyword>
<proteinExistence type="predicted"/>
<feature type="transmembrane region" description="Helical" evidence="1">
    <location>
        <begin position="39"/>
        <end position="68"/>
    </location>
</feature>
<evidence type="ECO:0000313" key="3">
    <source>
        <dbReference type="Proteomes" id="UP001518989"/>
    </source>
</evidence>
<organism evidence="2 3">
    <name type="scientific">Roseomonas haemaphysalidis</name>
    <dbReference type="NCBI Taxonomy" id="2768162"/>
    <lineage>
        <taxon>Bacteria</taxon>
        <taxon>Pseudomonadati</taxon>
        <taxon>Pseudomonadota</taxon>
        <taxon>Alphaproteobacteria</taxon>
        <taxon>Acetobacterales</taxon>
        <taxon>Roseomonadaceae</taxon>
        <taxon>Roseomonas</taxon>
    </lineage>
</organism>
<evidence type="ECO:0000256" key="1">
    <source>
        <dbReference type="SAM" id="Phobius"/>
    </source>
</evidence>
<evidence type="ECO:0000313" key="2">
    <source>
        <dbReference type="EMBL" id="MBO1079410.1"/>
    </source>
</evidence>
<protein>
    <submittedName>
        <fullName evidence="2">Uncharacterized protein</fullName>
    </submittedName>
</protein>
<name>A0ABS3KPN8_9PROT</name>
<sequence length="77" mass="8418">MQTRLWSLGVFLVAIGIAAHVVGWDTLLWIPRTILDSLIWVPAALIDTITTSPATFGVIALGVALMIVARLRGHRRD</sequence>
<gene>
    <name evidence="2" type="ORF">IAI61_10230</name>
</gene>
<comment type="caution">
    <text evidence="2">The sequence shown here is derived from an EMBL/GenBank/DDBJ whole genome shotgun (WGS) entry which is preliminary data.</text>
</comment>
<keyword evidence="1" id="KW-1133">Transmembrane helix</keyword>
<keyword evidence="1" id="KW-0472">Membrane</keyword>
<dbReference type="RefSeq" id="WP_207416983.1">
    <property type="nucleotide sequence ID" value="NZ_CP061177.1"/>
</dbReference>
<accession>A0ABS3KPN8</accession>
<reference evidence="2 3" key="1">
    <citation type="submission" date="2020-09" db="EMBL/GenBank/DDBJ databases">
        <title>Roseomonas.</title>
        <authorList>
            <person name="Zhu W."/>
        </authorList>
    </citation>
    <scope>NUCLEOTIDE SEQUENCE [LARGE SCALE GENOMIC DNA]</scope>
    <source>
        <strain evidence="2 3">573</strain>
    </source>
</reference>
<dbReference type="Proteomes" id="UP001518989">
    <property type="component" value="Unassembled WGS sequence"/>
</dbReference>